<reference evidence="2" key="2">
    <citation type="journal article" date="2016" name="Sci. Rep.">
        <title>Dictyocaulus viviparus genome, variome and transcriptome elucidate lungworm biology and support future intervention.</title>
        <authorList>
            <person name="McNulty S.N."/>
            <person name="Strube C."/>
            <person name="Rosa B.A."/>
            <person name="Martin J.C."/>
            <person name="Tyagi R."/>
            <person name="Choi Y.J."/>
            <person name="Wang Q."/>
            <person name="Hallsworth Pepin K."/>
            <person name="Zhang X."/>
            <person name="Ozersky P."/>
            <person name="Wilson R.K."/>
            <person name="Sternberg P.W."/>
            <person name="Gasser R.B."/>
            <person name="Mitreva M."/>
        </authorList>
    </citation>
    <scope>NUCLEOTIDE SEQUENCE [LARGE SCALE GENOMIC DNA]</scope>
    <source>
        <strain evidence="2">HannoverDv2000</strain>
    </source>
</reference>
<name>A0A0D8XT95_DICVI</name>
<protein>
    <submittedName>
        <fullName evidence="1">Uncharacterized protein</fullName>
    </submittedName>
</protein>
<evidence type="ECO:0000313" key="2">
    <source>
        <dbReference type="Proteomes" id="UP000053766"/>
    </source>
</evidence>
<dbReference type="EMBL" id="KN716326">
    <property type="protein sequence ID" value="KJH46984.1"/>
    <property type="molecule type" value="Genomic_DNA"/>
</dbReference>
<dbReference type="AlphaFoldDB" id="A0A0D8XT95"/>
<gene>
    <name evidence="1" type="ORF">DICVIV_06961</name>
</gene>
<organism evidence="1 2">
    <name type="scientific">Dictyocaulus viviparus</name>
    <name type="common">Bovine lungworm</name>
    <dbReference type="NCBI Taxonomy" id="29172"/>
    <lineage>
        <taxon>Eukaryota</taxon>
        <taxon>Metazoa</taxon>
        <taxon>Ecdysozoa</taxon>
        <taxon>Nematoda</taxon>
        <taxon>Chromadorea</taxon>
        <taxon>Rhabditida</taxon>
        <taxon>Rhabditina</taxon>
        <taxon>Rhabditomorpha</taxon>
        <taxon>Strongyloidea</taxon>
        <taxon>Metastrongylidae</taxon>
        <taxon>Dictyocaulus</taxon>
    </lineage>
</organism>
<dbReference type="Proteomes" id="UP000053766">
    <property type="component" value="Unassembled WGS sequence"/>
</dbReference>
<evidence type="ECO:0000313" key="1">
    <source>
        <dbReference type="EMBL" id="KJH46984.1"/>
    </source>
</evidence>
<accession>A0A0D8XT95</accession>
<sequence length="102" mass="11533">MLIQSGCTDHVCRADLDTTLSSHLLLKFTKSFDSITFSSDRFSPDHFCVSRKLLECISMQGFVKNAAGEFWKKSPAAISPQLLNFRSTEARHPMWFVLLTSC</sequence>
<proteinExistence type="predicted"/>
<keyword evidence="2" id="KW-1185">Reference proteome</keyword>
<reference evidence="1 2" key="1">
    <citation type="submission" date="2013-11" db="EMBL/GenBank/DDBJ databases">
        <title>Draft genome of the bovine lungworm Dictyocaulus viviparus.</title>
        <authorList>
            <person name="Mitreva M."/>
        </authorList>
    </citation>
    <scope>NUCLEOTIDE SEQUENCE [LARGE SCALE GENOMIC DNA]</scope>
    <source>
        <strain evidence="1 2">HannoverDv2000</strain>
    </source>
</reference>